<dbReference type="AlphaFoldDB" id="A9CYY1"/>
<dbReference type="SUPFAM" id="SSF55331">
    <property type="entry name" value="Tautomerase/MIF"/>
    <property type="match status" value="1"/>
</dbReference>
<accession>A9CYY1</accession>
<dbReference type="Proteomes" id="UP000005839">
    <property type="component" value="Unassembled WGS sequence"/>
</dbReference>
<dbReference type="STRING" id="314608.KT99_12624"/>
<proteinExistence type="predicted"/>
<comment type="caution">
    <text evidence="1">The sequence shown here is derived from an EMBL/GenBank/DDBJ whole genome shotgun (WGS) entry which is preliminary data.</text>
</comment>
<name>A9CYY1_9GAMM</name>
<protein>
    <submittedName>
        <fullName evidence="1">Phosphatidylserine synthase</fullName>
        <ecNumber evidence="1">2.7.8.8</ecNumber>
    </submittedName>
</protein>
<dbReference type="RefSeq" id="WP_005496632.1">
    <property type="nucleotide sequence ID" value="NZ_ABIC01000004.1"/>
</dbReference>
<organism evidence="1 2">
    <name type="scientific">Shewanella benthica KT99</name>
    <dbReference type="NCBI Taxonomy" id="314608"/>
    <lineage>
        <taxon>Bacteria</taxon>
        <taxon>Pseudomonadati</taxon>
        <taxon>Pseudomonadota</taxon>
        <taxon>Gammaproteobacteria</taxon>
        <taxon>Alteromonadales</taxon>
        <taxon>Shewanellaceae</taxon>
        <taxon>Shewanella</taxon>
    </lineage>
</organism>
<dbReference type="GO" id="GO:0003882">
    <property type="term" value="F:CDP-diacylglycerol-serine O-phosphatidyltransferase activity"/>
    <property type="evidence" value="ECO:0007669"/>
    <property type="project" value="UniProtKB-EC"/>
</dbReference>
<keyword evidence="1" id="KW-0808">Transferase</keyword>
<gene>
    <name evidence="1" type="primary">pssA</name>
    <name evidence="1" type="ORF">KT99_12624</name>
</gene>
<evidence type="ECO:0000313" key="2">
    <source>
        <dbReference type="Proteomes" id="UP000005839"/>
    </source>
</evidence>
<sequence length="51" mass="5886">MPHIRMRGLPEDAVASLSRKAITLAYPQLQHLAVVFNAFDPSRYYRDGKHF</sequence>
<reference evidence="1 2" key="1">
    <citation type="submission" date="2007-10" db="EMBL/GenBank/DDBJ databases">
        <authorList>
            <person name="Yayanos A."/>
            <person name="Ferriera S."/>
            <person name="Johnson J."/>
            <person name="Kravitz S."/>
            <person name="Halpern A."/>
            <person name="Remington K."/>
            <person name="Beeson K."/>
            <person name="Tran B."/>
            <person name="Rogers Y.-H."/>
            <person name="Friedman R."/>
            <person name="Venter J.C."/>
        </authorList>
    </citation>
    <scope>NUCLEOTIDE SEQUENCE [LARGE SCALE GENOMIC DNA]</scope>
    <source>
        <strain evidence="1 2">KT99</strain>
    </source>
</reference>
<dbReference type="InterPro" id="IPR014347">
    <property type="entry name" value="Tautomerase/MIF_sf"/>
</dbReference>
<evidence type="ECO:0000313" key="1">
    <source>
        <dbReference type="EMBL" id="EDQ02213.1"/>
    </source>
</evidence>
<keyword evidence="2" id="KW-1185">Reference proteome</keyword>
<dbReference type="EMBL" id="ABIC01000004">
    <property type="protein sequence ID" value="EDQ02213.1"/>
    <property type="molecule type" value="Genomic_DNA"/>
</dbReference>
<dbReference type="EC" id="2.7.8.8" evidence="1"/>